<dbReference type="InterPro" id="IPR001887">
    <property type="entry name" value="Barnase"/>
</dbReference>
<keyword evidence="6" id="KW-0378">Hydrolase</keyword>
<dbReference type="GO" id="GO:0004521">
    <property type="term" value="F:RNA endonuclease activity"/>
    <property type="evidence" value="ECO:0007669"/>
    <property type="project" value="InterPro"/>
</dbReference>
<evidence type="ECO:0000256" key="1">
    <source>
        <dbReference type="ARBA" id="ARBA00004613"/>
    </source>
</evidence>
<accession>A0A168CQM5</accession>
<comment type="caution">
    <text evidence="7">The sequence shown here is derived from an EMBL/GenBank/DDBJ whole genome shotgun (WGS) entry which is preliminary data.</text>
</comment>
<comment type="similarity">
    <text evidence="2">Belongs to the ribonuclease N1/T1 family.</text>
</comment>
<dbReference type="InterPro" id="IPR000026">
    <property type="entry name" value="N1-like"/>
</dbReference>
<keyword evidence="4" id="KW-0964">Secreted</keyword>
<name>A0A168CQM5_9BACL</name>
<dbReference type="GO" id="GO:0016787">
    <property type="term" value="F:hydrolase activity"/>
    <property type="evidence" value="ECO:0007669"/>
    <property type="project" value="UniProtKB-KW"/>
</dbReference>
<organism evidence="7 8">
    <name type="scientific">Paenibacillus glacialis</name>
    <dbReference type="NCBI Taxonomy" id="494026"/>
    <lineage>
        <taxon>Bacteria</taxon>
        <taxon>Bacillati</taxon>
        <taxon>Bacillota</taxon>
        <taxon>Bacilli</taxon>
        <taxon>Bacillales</taxon>
        <taxon>Paenibacillaceae</taxon>
        <taxon>Paenibacillus</taxon>
    </lineage>
</organism>
<dbReference type="InterPro" id="IPR016191">
    <property type="entry name" value="Ribonuclease/ribotoxin"/>
</dbReference>
<gene>
    <name evidence="7" type="ORF">PGLA_25320</name>
</gene>
<sequence>MKGTCPSGVPEGTGNGADNIAQFAKYKELLKAEEAANPIVDSLRQTGQLPSNYITKTVAEQNGWRPGKALNNSVQGGQVGGDVFQNTTKVLPEAPGRVWYEADIGLSNTMSRSKQPGTRLLYSNDGQMYITNDHYETVNLIGTYK</sequence>
<proteinExistence type="inferred from homology"/>
<dbReference type="InterPro" id="IPR053753">
    <property type="entry name" value="RNase_N1/T1-like_sf"/>
</dbReference>
<evidence type="ECO:0000313" key="7">
    <source>
        <dbReference type="EMBL" id="OAB33533.1"/>
    </source>
</evidence>
<evidence type="ECO:0000256" key="3">
    <source>
        <dbReference type="ARBA" id="ARBA00022214"/>
    </source>
</evidence>
<dbReference type="EMBL" id="LVJH01000071">
    <property type="protein sequence ID" value="OAB33533.1"/>
    <property type="molecule type" value="Genomic_DNA"/>
</dbReference>
<keyword evidence="5" id="KW-0540">Nuclease</keyword>
<dbReference type="Gene3D" id="3.40.20.20">
    <property type="match status" value="2"/>
</dbReference>
<dbReference type="GO" id="GO:0005576">
    <property type="term" value="C:extracellular region"/>
    <property type="evidence" value="ECO:0007669"/>
    <property type="project" value="UniProtKB-SubCell"/>
</dbReference>
<keyword evidence="8" id="KW-1185">Reference proteome</keyword>
<dbReference type="Proteomes" id="UP000076967">
    <property type="component" value="Unassembled WGS sequence"/>
</dbReference>
<dbReference type="PRINTS" id="PR00117">
    <property type="entry name" value="BARNASE"/>
</dbReference>
<dbReference type="AlphaFoldDB" id="A0A168CQM5"/>
<evidence type="ECO:0000256" key="6">
    <source>
        <dbReference type="ARBA" id="ARBA00022801"/>
    </source>
</evidence>
<comment type="subcellular location">
    <subcellularLocation>
        <location evidence="1">Secreted</location>
    </subcellularLocation>
</comment>
<reference evidence="7 8" key="1">
    <citation type="submission" date="2016-03" db="EMBL/GenBank/DDBJ databases">
        <title>Draft genome sequence of Paenibacillus glacialis DSM 22343.</title>
        <authorList>
            <person name="Shin S.-K."/>
            <person name="Yi H."/>
        </authorList>
    </citation>
    <scope>NUCLEOTIDE SEQUENCE [LARGE SCALE GENOMIC DNA]</scope>
    <source>
        <strain evidence="7 8">DSM 22343</strain>
    </source>
</reference>
<dbReference type="Pfam" id="PF00545">
    <property type="entry name" value="Ribonuclease"/>
    <property type="match status" value="1"/>
</dbReference>
<evidence type="ECO:0000256" key="2">
    <source>
        <dbReference type="ARBA" id="ARBA00009006"/>
    </source>
</evidence>
<dbReference type="SUPFAM" id="SSF53933">
    <property type="entry name" value="Microbial ribonucleases"/>
    <property type="match status" value="1"/>
</dbReference>
<dbReference type="GO" id="GO:0003723">
    <property type="term" value="F:RNA binding"/>
    <property type="evidence" value="ECO:0007669"/>
    <property type="project" value="InterPro"/>
</dbReference>
<dbReference type="STRING" id="494026.PGLA_25320"/>
<evidence type="ECO:0000256" key="4">
    <source>
        <dbReference type="ARBA" id="ARBA00022525"/>
    </source>
</evidence>
<evidence type="ECO:0000313" key="8">
    <source>
        <dbReference type="Proteomes" id="UP000076967"/>
    </source>
</evidence>
<evidence type="ECO:0000256" key="5">
    <source>
        <dbReference type="ARBA" id="ARBA00022722"/>
    </source>
</evidence>
<protein>
    <recommendedName>
        <fullName evidence="3">Ribonuclease</fullName>
    </recommendedName>
</protein>